<keyword evidence="1" id="KW-0812">Transmembrane</keyword>
<proteinExistence type="predicted"/>
<keyword evidence="1" id="KW-0472">Membrane</keyword>
<dbReference type="Proteomes" id="UP000653308">
    <property type="component" value="Unassembled WGS sequence"/>
</dbReference>
<dbReference type="RefSeq" id="WP_190197557.1">
    <property type="nucleotide sequence ID" value="NZ_BMWE01000005.1"/>
</dbReference>
<organism evidence="2 3">
    <name type="scientific">Streptomyces djakartensis</name>
    <dbReference type="NCBI Taxonomy" id="68193"/>
    <lineage>
        <taxon>Bacteria</taxon>
        <taxon>Bacillati</taxon>
        <taxon>Actinomycetota</taxon>
        <taxon>Actinomycetes</taxon>
        <taxon>Kitasatosporales</taxon>
        <taxon>Streptomycetaceae</taxon>
        <taxon>Streptomyces</taxon>
    </lineage>
</organism>
<dbReference type="EMBL" id="BMWE01000005">
    <property type="protein sequence ID" value="GGY15706.1"/>
    <property type="molecule type" value="Genomic_DNA"/>
</dbReference>
<feature type="transmembrane region" description="Helical" evidence="1">
    <location>
        <begin position="21"/>
        <end position="44"/>
    </location>
</feature>
<evidence type="ECO:0008006" key="4">
    <source>
        <dbReference type="Google" id="ProtNLM"/>
    </source>
</evidence>
<protein>
    <recommendedName>
        <fullName evidence="4">Inner-membrane translocator</fullName>
    </recommendedName>
</protein>
<feature type="transmembrane region" description="Helical" evidence="1">
    <location>
        <begin position="64"/>
        <end position="85"/>
    </location>
</feature>
<keyword evidence="3" id="KW-1185">Reference proteome</keyword>
<name>A0ABQ2ZG75_9ACTN</name>
<accession>A0ABQ2ZG75</accession>
<reference evidence="3" key="1">
    <citation type="journal article" date="2019" name="Int. J. Syst. Evol. Microbiol.">
        <title>The Global Catalogue of Microorganisms (GCM) 10K type strain sequencing project: providing services to taxonomists for standard genome sequencing and annotation.</title>
        <authorList>
            <consortium name="The Broad Institute Genomics Platform"/>
            <consortium name="The Broad Institute Genome Sequencing Center for Infectious Disease"/>
            <person name="Wu L."/>
            <person name="Ma J."/>
        </authorList>
    </citation>
    <scope>NUCLEOTIDE SEQUENCE [LARGE SCALE GENOMIC DNA]</scope>
    <source>
        <strain evidence="3">JCM 4957</strain>
    </source>
</reference>
<evidence type="ECO:0000313" key="3">
    <source>
        <dbReference type="Proteomes" id="UP000653308"/>
    </source>
</evidence>
<comment type="caution">
    <text evidence="2">The sequence shown here is derived from an EMBL/GenBank/DDBJ whole genome shotgun (WGS) entry which is preliminary data.</text>
</comment>
<gene>
    <name evidence="2" type="ORF">GCM10010384_22020</name>
</gene>
<sequence>MTERADEQPSPGTDPLTAGCLLLLVLLADVVAGLLVLILLSVRALGRMEPPSGQTAAGPPPTDWVPPVSFGALALAVGVTGVLLLRSGHLYTGAVQLTLCAVVAGHALGAWS</sequence>
<keyword evidence="1" id="KW-1133">Transmembrane helix</keyword>
<evidence type="ECO:0000313" key="2">
    <source>
        <dbReference type="EMBL" id="GGY15706.1"/>
    </source>
</evidence>
<feature type="transmembrane region" description="Helical" evidence="1">
    <location>
        <begin position="90"/>
        <end position="111"/>
    </location>
</feature>
<evidence type="ECO:0000256" key="1">
    <source>
        <dbReference type="SAM" id="Phobius"/>
    </source>
</evidence>